<protein>
    <submittedName>
        <fullName evidence="1">Uncharacterized protein</fullName>
    </submittedName>
</protein>
<organism evidence="1 2">
    <name type="scientific">Eumeta variegata</name>
    <name type="common">Bagworm moth</name>
    <name type="synonym">Eumeta japonica</name>
    <dbReference type="NCBI Taxonomy" id="151549"/>
    <lineage>
        <taxon>Eukaryota</taxon>
        <taxon>Metazoa</taxon>
        <taxon>Ecdysozoa</taxon>
        <taxon>Arthropoda</taxon>
        <taxon>Hexapoda</taxon>
        <taxon>Insecta</taxon>
        <taxon>Pterygota</taxon>
        <taxon>Neoptera</taxon>
        <taxon>Endopterygota</taxon>
        <taxon>Lepidoptera</taxon>
        <taxon>Glossata</taxon>
        <taxon>Ditrysia</taxon>
        <taxon>Tineoidea</taxon>
        <taxon>Psychidae</taxon>
        <taxon>Oiketicinae</taxon>
        <taxon>Eumeta</taxon>
    </lineage>
</organism>
<name>A0A4C1X9F1_EUMVA</name>
<reference evidence="1 2" key="1">
    <citation type="journal article" date="2019" name="Commun. Biol.">
        <title>The bagworm genome reveals a unique fibroin gene that provides high tensile strength.</title>
        <authorList>
            <person name="Kono N."/>
            <person name="Nakamura H."/>
            <person name="Ohtoshi R."/>
            <person name="Tomita M."/>
            <person name="Numata K."/>
            <person name="Arakawa K."/>
        </authorList>
    </citation>
    <scope>NUCLEOTIDE SEQUENCE [LARGE SCALE GENOMIC DNA]</scope>
</reference>
<dbReference type="AlphaFoldDB" id="A0A4C1X9F1"/>
<dbReference type="EMBL" id="BGZK01000770">
    <property type="protein sequence ID" value="GBP59783.1"/>
    <property type="molecule type" value="Genomic_DNA"/>
</dbReference>
<dbReference type="Proteomes" id="UP000299102">
    <property type="component" value="Unassembled WGS sequence"/>
</dbReference>
<evidence type="ECO:0000313" key="1">
    <source>
        <dbReference type="EMBL" id="GBP59783.1"/>
    </source>
</evidence>
<evidence type="ECO:0000313" key="2">
    <source>
        <dbReference type="Proteomes" id="UP000299102"/>
    </source>
</evidence>
<keyword evidence="2" id="KW-1185">Reference proteome</keyword>
<comment type="caution">
    <text evidence="1">The sequence shown here is derived from an EMBL/GenBank/DDBJ whole genome shotgun (WGS) entry which is preliminary data.</text>
</comment>
<proteinExistence type="predicted"/>
<sequence length="69" mass="7353">MANLAAARNGPAQPKYESSPALTGVLACYDFSSSEPCEIAKIGIPPRKASHRRHDNIQGASVFKALEVN</sequence>
<gene>
    <name evidence="1" type="ORF">EVAR_44345_1</name>
</gene>
<accession>A0A4C1X9F1</accession>